<keyword evidence="3" id="KW-1185">Reference proteome</keyword>
<evidence type="ECO:0000313" key="2">
    <source>
        <dbReference type="EMBL" id="MDQ0178293.1"/>
    </source>
</evidence>
<keyword evidence="1" id="KW-0472">Membrane</keyword>
<organism evidence="2 3">
    <name type="scientific">Bacillus chungangensis</name>
    <dbReference type="NCBI Taxonomy" id="587633"/>
    <lineage>
        <taxon>Bacteria</taxon>
        <taxon>Bacillati</taxon>
        <taxon>Bacillota</taxon>
        <taxon>Bacilli</taxon>
        <taxon>Bacillales</taxon>
        <taxon>Bacillaceae</taxon>
        <taxon>Bacillus</taxon>
    </lineage>
</organism>
<name>A0ABT9WYW2_9BACI</name>
<accession>A0ABT9WYW2</accession>
<dbReference type="Proteomes" id="UP001223586">
    <property type="component" value="Unassembled WGS sequence"/>
</dbReference>
<evidence type="ECO:0000256" key="1">
    <source>
        <dbReference type="SAM" id="Phobius"/>
    </source>
</evidence>
<keyword evidence="1" id="KW-1133">Transmembrane helix</keyword>
<dbReference type="RefSeq" id="WP_307232988.1">
    <property type="nucleotide sequence ID" value="NZ_JAUSTT010000039.1"/>
</dbReference>
<evidence type="ECO:0000313" key="3">
    <source>
        <dbReference type="Proteomes" id="UP001223586"/>
    </source>
</evidence>
<dbReference type="EMBL" id="JAUSTT010000039">
    <property type="protein sequence ID" value="MDQ0178293.1"/>
    <property type="molecule type" value="Genomic_DNA"/>
</dbReference>
<comment type="caution">
    <text evidence="2">The sequence shown here is derived from an EMBL/GenBank/DDBJ whole genome shotgun (WGS) entry which is preliminary data.</text>
</comment>
<protein>
    <submittedName>
        <fullName evidence="2">Membrane protein</fullName>
    </submittedName>
</protein>
<proteinExistence type="predicted"/>
<keyword evidence="1" id="KW-0812">Transmembrane</keyword>
<reference evidence="2 3" key="1">
    <citation type="submission" date="2023-07" db="EMBL/GenBank/DDBJ databases">
        <title>Genomic Encyclopedia of Type Strains, Phase IV (KMG-IV): sequencing the most valuable type-strain genomes for metagenomic binning, comparative biology and taxonomic classification.</title>
        <authorList>
            <person name="Goeker M."/>
        </authorList>
    </citation>
    <scope>NUCLEOTIDE SEQUENCE [LARGE SCALE GENOMIC DNA]</scope>
    <source>
        <strain evidence="2 3">DSM 23837</strain>
    </source>
</reference>
<feature type="transmembrane region" description="Helical" evidence="1">
    <location>
        <begin position="49"/>
        <end position="74"/>
    </location>
</feature>
<feature type="transmembrane region" description="Helical" evidence="1">
    <location>
        <begin position="9"/>
        <end position="29"/>
    </location>
</feature>
<sequence>MNKFTSNKALFLTSVIITFIISFIPKIGIMTLDTDRLFGFPAKWFELRVAGNITFNVWSLLFNFLFYYLILLGIRKILSFLFKIIKKQ</sequence>
<gene>
    <name evidence="2" type="ORF">J2S08_004197</name>
</gene>